<dbReference type="AlphaFoldDB" id="A0A0B5AM03"/>
<dbReference type="KEGG" id="jeo:JMA_18590"/>
<name>A0A0B5AM03_9BACL</name>
<dbReference type="Pfam" id="PF06279">
    <property type="entry name" value="DUF1033"/>
    <property type="match status" value="1"/>
</dbReference>
<organism evidence="1 2">
    <name type="scientific">Jeotgalibacillus malaysiensis</name>
    <dbReference type="NCBI Taxonomy" id="1508404"/>
    <lineage>
        <taxon>Bacteria</taxon>
        <taxon>Bacillati</taxon>
        <taxon>Bacillota</taxon>
        <taxon>Bacilli</taxon>
        <taxon>Bacillales</taxon>
        <taxon>Caryophanaceae</taxon>
        <taxon>Jeotgalibacillus</taxon>
    </lineage>
</organism>
<reference evidence="1 2" key="1">
    <citation type="submission" date="2014-08" db="EMBL/GenBank/DDBJ databases">
        <title>Complete genome of a marine bacteria Jeotgalibacillus malaysiensis.</title>
        <authorList>
            <person name="Yaakop A.S."/>
            <person name="Chan K.-G."/>
            <person name="Goh K.M."/>
        </authorList>
    </citation>
    <scope>NUCLEOTIDE SEQUENCE [LARGE SCALE GENOMIC DNA]</scope>
    <source>
        <strain evidence="1 2">D5</strain>
    </source>
</reference>
<dbReference type="Proteomes" id="UP000031449">
    <property type="component" value="Chromosome"/>
</dbReference>
<gene>
    <name evidence="1" type="ORF">JMA_18590</name>
</gene>
<dbReference type="EMBL" id="CP009416">
    <property type="protein sequence ID" value="AJD91176.1"/>
    <property type="molecule type" value="Genomic_DNA"/>
</dbReference>
<dbReference type="InterPro" id="IPR010434">
    <property type="entry name" value="DUF1033"/>
</dbReference>
<accession>A0A0B5AM03</accession>
<sequence length="94" mass="11659">MNEWSFDTKQEAFDRYEEIMRENFSKYEHVRVKRGTQAAFWNEEEYFFCDDCDEDLQVFHGFILFSEEKPYIREKMTDTEKAFFENMFTEKKEA</sequence>
<proteinExistence type="predicted"/>
<evidence type="ECO:0000313" key="1">
    <source>
        <dbReference type="EMBL" id="AJD91176.1"/>
    </source>
</evidence>
<evidence type="ECO:0000313" key="2">
    <source>
        <dbReference type="Proteomes" id="UP000031449"/>
    </source>
</evidence>
<keyword evidence="2" id="KW-1185">Reference proteome</keyword>
<dbReference type="BioCyc" id="JESP1508404:G14D9-11114-MONOMER"/>
<dbReference type="HOGENOM" id="CLU_2382261_0_0_9"/>
<protein>
    <submittedName>
        <fullName evidence="1">Uncharacterized protein</fullName>
    </submittedName>
</protein>